<keyword evidence="2" id="KW-1185">Reference proteome</keyword>
<evidence type="ECO:0000313" key="1">
    <source>
        <dbReference type="EMBL" id="KIM63814.1"/>
    </source>
</evidence>
<reference evidence="1 2" key="1">
    <citation type="submission" date="2014-04" db="EMBL/GenBank/DDBJ databases">
        <authorList>
            <consortium name="DOE Joint Genome Institute"/>
            <person name="Kuo A."/>
            <person name="Kohler A."/>
            <person name="Nagy L.G."/>
            <person name="Floudas D."/>
            <person name="Copeland A."/>
            <person name="Barry K.W."/>
            <person name="Cichocki N."/>
            <person name="Veneault-Fourrey C."/>
            <person name="LaButti K."/>
            <person name="Lindquist E.A."/>
            <person name="Lipzen A."/>
            <person name="Lundell T."/>
            <person name="Morin E."/>
            <person name="Murat C."/>
            <person name="Sun H."/>
            <person name="Tunlid A."/>
            <person name="Henrissat B."/>
            <person name="Grigoriev I.V."/>
            <person name="Hibbett D.S."/>
            <person name="Martin F."/>
            <person name="Nordberg H.P."/>
            <person name="Cantor M.N."/>
            <person name="Hua S.X."/>
        </authorList>
    </citation>
    <scope>NUCLEOTIDE SEQUENCE [LARGE SCALE GENOMIC DNA]</scope>
    <source>
        <strain evidence="1 2">Foug A</strain>
    </source>
</reference>
<evidence type="ECO:0000313" key="2">
    <source>
        <dbReference type="Proteomes" id="UP000053989"/>
    </source>
</evidence>
<reference evidence="2" key="2">
    <citation type="submission" date="2015-01" db="EMBL/GenBank/DDBJ databases">
        <title>Evolutionary Origins and Diversification of the Mycorrhizal Mutualists.</title>
        <authorList>
            <consortium name="DOE Joint Genome Institute"/>
            <consortium name="Mycorrhizal Genomics Consortium"/>
            <person name="Kohler A."/>
            <person name="Kuo A."/>
            <person name="Nagy L.G."/>
            <person name="Floudas D."/>
            <person name="Copeland A."/>
            <person name="Barry K.W."/>
            <person name="Cichocki N."/>
            <person name="Veneault-Fourrey C."/>
            <person name="LaButti K."/>
            <person name="Lindquist E.A."/>
            <person name="Lipzen A."/>
            <person name="Lundell T."/>
            <person name="Morin E."/>
            <person name="Murat C."/>
            <person name="Riley R."/>
            <person name="Ohm R."/>
            <person name="Sun H."/>
            <person name="Tunlid A."/>
            <person name="Henrissat B."/>
            <person name="Grigoriev I.V."/>
            <person name="Hibbett D.S."/>
            <person name="Martin F."/>
        </authorList>
    </citation>
    <scope>NUCLEOTIDE SEQUENCE [LARGE SCALE GENOMIC DNA]</scope>
    <source>
        <strain evidence="2">Foug A</strain>
    </source>
</reference>
<dbReference type="InParanoid" id="A0A0C3E5U0"/>
<feature type="non-terminal residue" evidence="1">
    <location>
        <position position="1"/>
    </location>
</feature>
<organism evidence="1 2">
    <name type="scientific">Scleroderma citrinum Foug A</name>
    <dbReference type="NCBI Taxonomy" id="1036808"/>
    <lineage>
        <taxon>Eukaryota</taxon>
        <taxon>Fungi</taxon>
        <taxon>Dikarya</taxon>
        <taxon>Basidiomycota</taxon>
        <taxon>Agaricomycotina</taxon>
        <taxon>Agaricomycetes</taxon>
        <taxon>Agaricomycetidae</taxon>
        <taxon>Boletales</taxon>
        <taxon>Sclerodermatineae</taxon>
        <taxon>Sclerodermataceae</taxon>
        <taxon>Scleroderma</taxon>
    </lineage>
</organism>
<gene>
    <name evidence="1" type="ORF">SCLCIDRAFT_75910</name>
</gene>
<dbReference type="EMBL" id="KN822032">
    <property type="protein sequence ID" value="KIM63814.1"/>
    <property type="molecule type" value="Genomic_DNA"/>
</dbReference>
<proteinExistence type="predicted"/>
<dbReference type="AlphaFoldDB" id="A0A0C3E5U0"/>
<dbReference type="Proteomes" id="UP000053989">
    <property type="component" value="Unassembled WGS sequence"/>
</dbReference>
<feature type="non-terminal residue" evidence="1">
    <location>
        <position position="369"/>
    </location>
</feature>
<protein>
    <recommendedName>
        <fullName evidence="3">Fungal-type protein kinase domain-containing protein</fullName>
    </recommendedName>
</protein>
<accession>A0A0C3E5U0</accession>
<name>A0A0C3E5U0_9AGAM</name>
<dbReference type="OrthoDB" id="2739948at2759"/>
<evidence type="ECO:0008006" key="3">
    <source>
        <dbReference type="Google" id="ProtNLM"/>
    </source>
</evidence>
<sequence length="369" mass="41769">IGDDLIDSIIGPMPTQQFLDDFLPISCIPSYSRPRPFWKGCFQTTLDATDELKMYDPFIESISPFAPQLHFVNSHSLGDKDNGYPFETKPDISIYHKLLGDKAPENCESSLIDIHIEFKRYTWDDPFGIPTTTARRDLAFIAPTPNKTNTLGQIGAYATSQLASQFHTHCYSVYVNRDHTRIIWWERDGAIITEPIFYNINSALTRFFSQYAQAPRELRGIDTMVSPACDDKVAKLARSKLALPDETAMFETTVPRTTDGLPFTVIFACPGVYSTTPFGRATRTCPAYDPKGKHLVFLKDSWRLDGDDIIPEGHFYAELAANHVPHIPQCLTSSDVKCSPQQKTQMQKYSQCRWACQKGLAITPHIHYR</sequence>
<dbReference type="HOGENOM" id="CLU_006410_2_0_1"/>